<dbReference type="SUPFAM" id="SSF51695">
    <property type="entry name" value="PLC-like phosphodiesterases"/>
    <property type="match status" value="1"/>
</dbReference>
<dbReference type="PANTHER" id="PTHR46211:SF1">
    <property type="entry name" value="GLYCEROPHOSPHODIESTER PHOSPHODIESTERASE, CYTOPLASMIC"/>
    <property type="match status" value="1"/>
</dbReference>
<dbReference type="InterPro" id="IPR017946">
    <property type="entry name" value="PLC-like_Pdiesterase_TIM-brl"/>
</dbReference>
<dbReference type="CDD" id="cd08563">
    <property type="entry name" value="GDPD_TtGDE_like"/>
    <property type="match status" value="1"/>
</dbReference>
<dbReference type="Proteomes" id="UP001059480">
    <property type="component" value="Unassembled WGS sequence"/>
</dbReference>
<dbReference type="InterPro" id="IPR030395">
    <property type="entry name" value="GP_PDE_dom"/>
</dbReference>
<accession>A0ABT1WMS6</accession>
<evidence type="ECO:0000313" key="3">
    <source>
        <dbReference type="Proteomes" id="UP001059480"/>
    </source>
</evidence>
<dbReference type="Pfam" id="PF03009">
    <property type="entry name" value="GDPD"/>
    <property type="match status" value="1"/>
</dbReference>
<sequence>MTKIYAHRGSRGTHPENTLAAFKEAIRVGADGIELDVHLSQDGQVVVIHDETVDRTTNGEGFIKDLTLEQLKGFSAGLWFDSKYEDEKIPLLKEVFQLLLDNDFTGDLNIELKTDQIVYEGLVQKCIDLQKEYDPSFSIIYSSFNPETLKEVKQVDNHQEVAFLFYADYGFEVDFGHTTIEGWHPSIELLEESIEKNQEKRPLRFWTVNSLSDMDRCLNHSVDTLMTDYPQTAISLRKSQHLDDK</sequence>
<comment type="caution">
    <text evidence="2">The sequence shown here is derived from an EMBL/GenBank/DDBJ whole genome shotgun (WGS) entry which is preliminary data.</text>
</comment>
<dbReference type="PANTHER" id="PTHR46211">
    <property type="entry name" value="GLYCEROPHOSPHORYL DIESTER PHOSPHODIESTERASE"/>
    <property type="match status" value="1"/>
</dbReference>
<dbReference type="EMBL" id="JANHNZ010000003">
    <property type="protein sequence ID" value="MCQ9209813.1"/>
    <property type="molecule type" value="Genomic_DNA"/>
</dbReference>
<reference evidence="2" key="1">
    <citation type="submission" date="2022-07" db="EMBL/GenBank/DDBJ databases">
        <authorList>
            <person name="Jung M.-Y."/>
            <person name="Lee M."/>
        </authorList>
    </citation>
    <scope>NUCLEOTIDE SEQUENCE</scope>
    <source>
        <strain evidence="2">S8</strain>
    </source>
</reference>
<reference evidence="2" key="3">
    <citation type="journal article" date="2023" name="Microbiol. Resour. Announc.">
        <title>Draft Genome Sequence of Granulicatella sp. Strain S8, Isolated from a Marine Fish, Seriola quinqueradiata.</title>
        <authorList>
            <person name="Lee M."/>
            <person name="Farooq A."/>
            <person name="Jeong J.B."/>
            <person name="Jung M.Y."/>
        </authorList>
    </citation>
    <scope>NUCLEOTIDE SEQUENCE</scope>
    <source>
        <strain evidence="2">S8</strain>
    </source>
</reference>
<organism evidence="2 3">
    <name type="scientific">Granulicatella seriolae</name>
    <dbReference type="NCBI Taxonomy" id="2967226"/>
    <lineage>
        <taxon>Bacteria</taxon>
        <taxon>Bacillati</taxon>
        <taxon>Bacillota</taxon>
        <taxon>Bacilli</taxon>
        <taxon>Lactobacillales</taxon>
        <taxon>Carnobacteriaceae</taxon>
        <taxon>Granulicatella</taxon>
    </lineage>
</organism>
<dbReference type="Gene3D" id="3.20.20.190">
    <property type="entry name" value="Phosphatidylinositol (PI) phosphodiesterase"/>
    <property type="match status" value="1"/>
</dbReference>
<proteinExistence type="predicted"/>
<dbReference type="RefSeq" id="WP_256944922.1">
    <property type="nucleotide sequence ID" value="NZ_JANHNZ010000003.1"/>
</dbReference>
<name>A0ABT1WMS6_9LACT</name>
<reference evidence="2" key="2">
    <citation type="journal article" date="2023" name="Curr. Microbiol.">
        <title>Granulicatella seriolae sp. nov., a Novel Facultative Anaerobe Isolated from Yellowtail Marine Fish.</title>
        <authorList>
            <person name="Lee M."/>
            <person name="Choi Y.J."/>
            <person name="Farooq A."/>
            <person name="Jeong J.B."/>
            <person name="Jung M.Y."/>
        </authorList>
    </citation>
    <scope>NUCLEOTIDE SEQUENCE</scope>
    <source>
        <strain evidence="2">S8</strain>
    </source>
</reference>
<feature type="domain" description="GP-PDE" evidence="1">
    <location>
        <begin position="2"/>
        <end position="237"/>
    </location>
</feature>
<dbReference type="PROSITE" id="PS51704">
    <property type="entry name" value="GP_PDE"/>
    <property type="match status" value="1"/>
</dbReference>
<evidence type="ECO:0000313" key="2">
    <source>
        <dbReference type="EMBL" id="MCQ9209813.1"/>
    </source>
</evidence>
<evidence type="ECO:0000259" key="1">
    <source>
        <dbReference type="PROSITE" id="PS51704"/>
    </source>
</evidence>
<gene>
    <name evidence="2" type="ORF">NPA36_04540</name>
</gene>
<protein>
    <submittedName>
        <fullName evidence="2">Glycerophosphodiester phosphodiesterase</fullName>
    </submittedName>
</protein>
<keyword evidence="3" id="KW-1185">Reference proteome</keyword>